<dbReference type="HOGENOM" id="CLU_1532338_0_0_1"/>
<reference evidence="2" key="1">
    <citation type="journal article" date="2014" name="Genome Announc.">
        <title>Draft Genome Sequence of the Yeast Pseudozyma antarctica Type Strain JCM10317, a Producer of the Glycolipid Biosurfactants, Mannosylerythritol Lipids.</title>
        <authorList>
            <person name="Saika A."/>
            <person name="Koike H."/>
            <person name="Hori T."/>
            <person name="Fukuoka T."/>
            <person name="Sato S."/>
            <person name="Habe H."/>
            <person name="Kitamoto D."/>
            <person name="Morita T."/>
        </authorList>
    </citation>
    <scope>NUCLEOTIDE SEQUENCE [LARGE SCALE GENOMIC DNA]</scope>
    <source>
        <strain evidence="2">JCM 10317</strain>
    </source>
</reference>
<evidence type="ECO:0000313" key="2">
    <source>
        <dbReference type="Proteomes" id="UP000053758"/>
    </source>
</evidence>
<accession>A0A081CCJ7</accession>
<dbReference type="GeneID" id="26303541"/>
<organism evidence="1 2">
    <name type="scientific">Pseudozyma antarctica</name>
    <name type="common">Yeast</name>
    <name type="synonym">Candida antarctica</name>
    <dbReference type="NCBI Taxonomy" id="84753"/>
    <lineage>
        <taxon>Eukaryota</taxon>
        <taxon>Fungi</taxon>
        <taxon>Dikarya</taxon>
        <taxon>Basidiomycota</taxon>
        <taxon>Ustilaginomycotina</taxon>
        <taxon>Ustilaginomycetes</taxon>
        <taxon>Ustilaginales</taxon>
        <taxon>Ustilaginaceae</taxon>
        <taxon>Moesziomyces</taxon>
    </lineage>
</organism>
<dbReference type="Proteomes" id="UP000053758">
    <property type="component" value="Unassembled WGS sequence"/>
</dbReference>
<sequence>MWASAAMPTLPGWRRLGLDFRASPSWPVAKQKKERKNKLLPSWQSESRAGACSCSDACSASARWQAGRRALLIDASSTRFLHASTGIRRPETQDCIGKLAGVQMANRRVPCLCSLVLPPLAPCSTDVVCPCTLVLGARGSGLPQHALAPSSTQPKGPFILAECMHRGTPQSSSEQ</sequence>
<dbReference type="EMBL" id="DF830072">
    <property type="protein sequence ID" value="GAK64393.1"/>
    <property type="molecule type" value="Genomic_DNA"/>
</dbReference>
<keyword evidence="2" id="KW-1185">Reference proteome</keyword>
<evidence type="ECO:0000313" key="1">
    <source>
        <dbReference type="EMBL" id="GAK64393.1"/>
    </source>
</evidence>
<protein>
    <submittedName>
        <fullName evidence="1">Uncharacterized protein</fullName>
    </submittedName>
</protein>
<name>A0A081CCJ7_PSEA2</name>
<dbReference type="AlphaFoldDB" id="A0A081CCJ7"/>
<gene>
    <name evidence="1" type="ORF">PAN0_005d2606</name>
</gene>
<proteinExistence type="predicted"/>
<dbReference type="RefSeq" id="XP_014657333.1">
    <property type="nucleotide sequence ID" value="XM_014801847.1"/>
</dbReference>